<evidence type="ECO:0000256" key="1">
    <source>
        <dbReference type="SAM" id="SignalP"/>
    </source>
</evidence>
<feature type="chain" id="PRO_5045523932" description="Secreted protein" evidence="1">
    <location>
        <begin position="28"/>
        <end position="133"/>
    </location>
</feature>
<gene>
    <name evidence="2" type="ORF">GKQ77_16490</name>
</gene>
<organism evidence="2 3">
    <name type="scientific">Streptomyces anatolicus</name>
    <dbReference type="NCBI Taxonomy" id="2675858"/>
    <lineage>
        <taxon>Bacteria</taxon>
        <taxon>Bacillati</taxon>
        <taxon>Actinomycetota</taxon>
        <taxon>Actinomycetes</taxon>
        <taxon>Kitasatosporales</taxon>
        <taxon>Streptomycetaceae</taxon>
        <taxon>Streptomyces</taxon>
    </lineage>
</organism>
<feature type="signal peptide" evidence="1">
    <location>
        <begin position="1"/>
        <end position="27"/>
    </location>
</feature>
<dbReference type="Proteomes" id="UP001197114">
    <property type="component" value="Unassembled WGS sequence"/>
</dbReference>
<dbReference type="EMBL" id="WMBF01000162">
    <property type="protein sequence ID" value="MBW5423146.1"/>
    <property type="molecule type" value="Genomic_DNA"/>
</dbReference>
<keyword evidence="3" id="KW-1185">Reference proteome</keyword>
<accession>A0ABS6YRF3</accession>
<proteinExistence type="predicted"/>
<evidence type="ECO:0008006" key="4">
    <source>
        <dbReference type="Google" id="ProtNLM"/>
    </source>
</evidence>
<protein>
    <recommendedName>
        <fullName evidence="4">Secreted protein</fullName>
    </recommendedName>
</protein>
<reference evidence="2 3" key="1">
    <citation type="submission" date="2019-11" db="EMBL/GenBank/DDBJ databases">
        <authorList>
            <person name="Ay H."/>
        </authorList>
    </citation>
    <scope>NUCLEOTIDE SEQUENCE [LARGE SCALE GENOMIC DNA]</scope>
    <source>
        <strain evidence="2 3">BG9H</strain>
    </source>
</reference>
<sequence length="133" mass="13475">MKTHLAAALGSVVLTAGTLLGAPAAGAQTAPYPTTGFDITLGASSLRGTLTWYNRSVGAEGTLRAVGCYGASFSAYGASGRELSAWNTGTKCDGTYPFNVGLPADAPGGAAYVKVCLDDVRANSGTCGRFYRP</sequence>
<comment type="caution">
    <text evidence="2">The sequence shown here is derived from an EMBL/GenBank/DDBJ whole genome shotgun (WGS) entry which is preliminary data.</text>
</comment>
<keyword evidence="1" id="KW-0732">Signal</keyword>
<dbReference type="RefSeq" id="WP_219689539.1">
    <property type="nucleotide sequence ID" value="NZ_WMBF01000162.1"/>
</dbReference>
<evidence type="ECO:0000313" key="3">
    <source>
        <dbReference type="Proteomes" id="UP001197114"/>
    </source>
</evidence>
<name>A0ABS6YRF3_9ACTN</name>
<evidence type="ECO:0000313" key="2">
    <source>
        <dbReference type="EMBL" id="MBW5423146.1"/>
    </source>
</evidence>